<dbReference type="Proteomes" id="UP000032066">
    <property type="component" value="Unassembled WGS sequence"/>
</dbReference>
<reference evidence="2 3" key="1">
    <citation type="submission" date="2015-02" db="EMBL/GenBank/DDBJ databases">
        <title>Draft genome sequence of Kitasatospora griseola MF730-N6, a bafilomycin, terpentecin and satosporin producer.</title>
        <authorList>
            <person name="Arens J.C."/>
            <person name="Haltli B."/>
            <person name="Kerr R.G."/>
        </authorList>
    </citation>
    <scope>NUCLEOTIDE SEQUENCE [LARGE SCALE GENOMIC DNA]</scope>
    <source>
        <strain evidence="2 3">MF730-N6</strain>
    </source>
</reference>
<feature type="transmembrane region" description="Helical" evidence="1">
    <location>
        <begin position="48"/>
        <end position="72"/>
    </location>
</feature>
<dbReference type="EMBL" id="JXZB01000004">
    <property type="protein sequence ID" value="KIQ62196.1"/>
    <property type="molecule type" value="Genomic_DNA"/>
</dbReference>
<organism evidence="2 3">
    <name type="scientific">Kitasatospora griseola</name>
    <name type="common">Streptomyces griseolosporeus</name>
    <dbReference type="NCBI Taxonomy" id="2064"/>
    <lineage>
        <taxon>Bacteria</taxon>
        <taxon>Bacillati</taxon>
        <taxon>Actinomycetota</taxon>
        <taxon>Actinomycetes</taxon>
        <taxon>Kitasatosporales</taxon>
        <taxon>Streptomycetaceae</taxon>
        <taxon>Kitasatospora</taxon>
    </lineage>
</organism>
<sequence length="262" mass="28420">MCPPRSVGVVVNWVDGAILVGMLVGTAACMLLVQRYASVPSRVNCNDVAGFIFAAVGAFYAVLVAFVVIVVWENTSTARATTFEEADELAGVYWMSRQMPLPEGAQLEGLTLSYAHAVVNTEWQQMTGHHSDPAATALMYQVRDTALAFQPNDDRESTIYQNLVQHVDGLASKRRARLNLIADCVPPLLWAALIAGAVVTIAFTFLFGLSNTWAHLMMVLSLAGLIGLSLIAIKEMNYPFDGANSVKSTAFEVFLARLPPPR</sequence>
<feature type="transmembrane region" description="Helical" evidence="1">
    <location>
        <begin position="213"/>
        <end position="233"/>
    </location>
</feature>
<evidence type="ECO:0000313" key="3">
    <source>
        <dbReference type="Proteomes" id="UP000032066"/>
    </source>
</evidence>
<accession>A0A0D0NT00</accession>
<comment type="caution">
    <text evidence="2">The sequence shown here is derived from an EMBL/GenBank/DDBJ whole genome shotgun (WGS) entry which is preliminary data.</text>
</comment>
<protein>
    <recommendedName>
        <fullName evidence="4">DUF4239 domain-containing protein</fullName>
    </recommendedName>
</protein>
<evidence type="ECO:0000313" key="2">
    <source>
        <dbReference type="EMBL" id="KIQ62196.1"/>
    </source>
</evidence>
<gene>
    <name evidence="2" type="ORF">TR51_23960</name>
</gene>
<evidence type="ECO:0008006" key="4">
    <source>
        <dbReference type="Google" id="ProtNLM"/>
    </source>
</evidence>
<name>A0A0D0NT00_KITGR</name>
<evidence type="ECO:0000256" key="1">
    <source>
        <dbReference type="SAM" id="Phobius"/>
    </source>
</evidence>
<dbReference type="PATRIC" id="fig|2064.6.peg.5128"/>
<keyword evidence="1" id="KW-0812">Transmembrane</keyword>
<dbReference type="InterPro" id="IPR025333">
    <property type="entry name" value="DUF4239"/>
</dbReference>
<keyword evidence="3" id="KW-1185">Reference proteome</keyword>
<feature type="transmembrane region" description="Helical" evidence="1">
    <location>
        <begin position="180"/>
        <end position="207"/>
    </location>
</feature>
<keyword evidence="1" id="KW-1133">Transmembrane helix</keyword>
<dbReference type="OrthoDB" id="940913at2"/>
<keyword evidence="1" id="KW-0472">Membrane</keyword>
<dbReference type="Pfam" id="PF14023">
    <property type="entry name" value="Bestrophin-like"/>
    <property type="match status" value="1"/>
</dbReference>
<dbReference type="AlphaFoldDB" id="A0A0D0NT00"/>
<feature type="transmembrane region" description="Helical" evidence="1">
    <location>
        <begin position="12"/>
        <end position="36"/>
    </location>
</feature>
<proteinExistence type="predicted"/>
<dbReference type="PROSITE" id="PS51257">
    <property type="entry name" value="PROKAR_LIPOPROTEIN"/>
    <property type="match status" value="1"/>
</dbReference>
<dbReference type="STRING" id="2064.TR51_23960"/>